<name>A0ABV5JUQ6_9ACTN</name>
<proteinExistence type="predicted"/>
<protein>
    <recommendedName>
        <fullName evidence="3">Anti-sigma factor</fullName>
    </recommendedName>
</protein>
<evidence type="ECO:0000313" key="2">
    <source>
        <dbReference type="Proteomes" id="UP001589700"/>
    </source>
</evidence>
<dbReference type="RefSeq" id="WP_182632771.1">
    <property type="nucleotide sequence ID" value="NZ_JAALDM010000186.1"/>
</dbReference>
<dbReference type="EMBL" id="JBHMDY010000032">
    <property type="protein sequence ID" value="MFB9261420.1"/>
    <property type="molecule type" value="Genomic_DNA"/>
</dbReference>
<evidence type="ECO:0008006" key="3">
    <source>
        <dbReference type="Google" id="ProtNLM"/>
    </source>
</evidence>
<reference evidence="1 2" key="1">
    <citation type="submission" date="2024-09" db="EMBL/GenBank/DDBJ databases">
        <authorList>
            <person name="Sun Q."/>
            <person name="Mori K."/>
        </authorList>
    </citation>
    <scope>NUCLEOTIDE SEQUENCE [LARGE SCALE GENOMIC DNA]</scope>
    <source>
        <strain evidence="1 2">CCM 7659</strain>
    </source>
</reference>
<gene>
    <name evidence="1" type="ORF">ACFFVD_16685</name>
</gene>
<sequence>MTVQLIEITEDVAERMQVLTTPSSSQVGDARMIIIDLLGAAPSLPLAVLVNAVCNAYEAPDGEKLMVDLRDREGLADDELRDEPALKHVRWVRATRMALHELTGVREVEWSQPSDDPDEVDHPEIEVLMSGANPRAFRIYVGEPLPDGSVSLR</sequence>
<accession>A0ABV5JUQ6</accession>
<dbReference type="Proteomes" id="UP001589700">
    <property type="component" value="Unassembled WGS sequence"/>
</dbReference>
<evidence type="ECO:0000313" key="1">
    <source>
        <dbReference type="EMBL" id="MFB9261420.1"/>
    </source>
</evidence>
<comment type="caution">
    <text evidence="1">The sequence shown here is derived from an EMBL/GenBank/DDBJ whole genome shotgun (WGS) entry which is preliminary data.</text>
</comment>
<keyword evidence="2" id="KW-1185">Reference proteome</keyword>
<organism evidence="1 2">
    <name type="scientific">Dietzia aerolata</name>
    <dbReference type="NCBI Taxonomy" id="595984"/>
    <lineage>
        <taxon>Bacteria</taxon>
        <taxon>Bacillati</taxon>
        <taxon>Actinomycetota</taxon>
        <taxon>Actinomycetes</taxon>
        <taxon>Mycobacteriales</taxon>
        <taxon>Dietziaceae</taxon>
        <taxon>Dietzia</taxon>
    </lineage>
</organism>